<dbReference type="InterPro" id="IPR019405">
    <property type="entry name" value="Lactonase_7-beta_prop"/>
</dbReference>
<evidence type="ECO:0000313" key="3">
    <source>
        <dbReference type="Proteomes" id="UP000053477"/>
    </source>
</evidence>
<dbReference type="InterPro" id="IPR050282">
    <property type="entry name" value="Cycloisomerase_2"/>
</dbReference>
<sequence>MAYRFLVASYTNEIVTLEFKPPSSGSAELSIVSSQEVGFHPSWITKSLADPAVYYTGLEQEDGRLLSLECDSSTGQVKIIGDVSSGGHSPCSILVVDNEVLVGNYMAGTVAVYAPDGKGRLEPAQSILKFSGTGPNPDRQEGSHPHQAYAVDRGDHKEVLIPDLGADHIWRLKKNVSGVWEVAGSVSFDQNLGGGPRHVVLYENILYTLLELTSQLTAHTLPPLSSDAQPLKLLACSSTLLHPPASAPVAMLAAELLLAPPSASFPDAYLYASNRNDPHPEGDTIAIFKPYSSADPSLKLIAEVRTGLAHLRGMIFFGPDDRFLIAGGALGGGVKVFERIERGASLKEIALLPVSMGDLKPTGFALL</sequence>
<protein>
    <submittedName>
        <fullName evidence="2">Putative isomerase YbhE</fullName>
    </submittedName>
</protein>
<evidence type="ECO:0000313" key="2">
    <source>
        <dbReference type="EMBL" id="KLO04604.1"/>
    </source>
</evidence>
<dbReference type="PANTHER" id="PTHR30344">
    <property type="entry name" value="6-PHOSPHOGLUCONOLACTONASE-RELATED"/>
    <property type="match status" value="1"/>
</dbReference>
<dbReference type="GO" id="GO:0017057">
    <property type="term" value="F:6-phosphogluconolactonase activity"/>
    <property type="evidence" value="ECO:0007669"/>
    <property type="project" value="TreeGrafter"/>
</dbReference>
<gene>
    <name evidence="2" type="ORF">SCHPADRAFT_840435</name>
</gene>
<dbReference type="EMBL" id="KQ086487">
    <property type="protein sequence ID" value="KLO04604.1"/>
    <property type="molecule type" value="Genomic_DNA"/>
</dbReference>
<dbReference type="AlphaFoldDB" id="A0A0H2QYW9"/>
<evidence type="ECO:0000256" key="1">
    <source>
        <dbReference type="ARBA" id="ARBA00005564"/>
    </source>
</evidence>
<dbReference type="InterPro" id="IPR015943">
    <property type="entry name" value="WD40/YVTN_repeat-like_dom_sf"/>
</dbReference>
<comment type="similarity">
    <text evidence="1">Belongs to the cycloisomerase 2 family.</text>
</comment>
<dbReference type="Gene3D" id="2.130.10.10">
    <property type="entry name" value="YVTN repeat-like/Quinoprotein amine dehydrogenase"/>
    <property type="match status" value="1"/>
</dbReference>
<proteinExistence type="inferred from homology"/>
<dbReference type="GO" id="GO:0016853">
    <property type="term" value="F:isomerase activity"/>
    <property type="evidence" value="ECO:0007669"/>
    <property type="project" value="UniProtKB-KW"/>
</dbReference>
<accession>A0A0H2QYW9</accession>
<dbReference type="Pfam" id="PF10282">
    <property type="entry name" value="Lactonase"/>
    <property type="match status" value="1"/>
</dbReference>
<dbReference type="InParanoid" id="A0A0H2QYW9"/>
<reference evidence="2 3" key="1">
    <citation type="submission" date="2015-04" db="EMBL/GenBank/DDBJ databases">
        <title>Complete genome sequence of Schizopora paradoxa KUC8140, a cosmopolitan wood degrader in East Asia.</title>
        <authorList>
            <consortium name="DOE Joint Genome Institute"/>
            <person name="Min B."/>
            <person name="Park H."/>
            <person name="Jang Y."/>
            <person name="Kim J.-J."/>
            <person name="Kim K.H."/>
            <person name="Pangilinan J."/>
            <person name="Lipzen A."/>
            <person name="Riley R."/>
            <person name="Grigoriev I.V."/>
            <person name="Spatafora J.W."/>
            <person name="Choi I.-G."/>
        </authorList>
    </citation>
    <scope>NUCLEOTIDE SEQUENCE [LARGE SCALE GENOMIC DNA]</scope>
    <source>
        <strain evidence="2 3">KUC8140</strain>
    </source>
</reference>
<dbReference type="InterPro" id="IPR011048">
    <property type="entry name" value="Haem_d1_sf"/>
</dbReference>
<dbReference type="PANTHER" id="PTHR30344:SF7">
    <property type="entry name" value="DUF2415 DOMAIN-CONTAINING PROTEIN"/>
    <property type="match status" value="1"/>
</dbReference>
<dbReference type="Proteomes" id="UP000053477">
    <property type="component" value="Unassembled WGS sequence"/>
</dbReference>
<organism evidence="2 3">
    <name type="scientific">Schizopora paradoxa</name>
    <dbReference type="NCBI Taxonomy" id="27342"/>
    <lineage>
        <taxon>Eukaryota</taxon>
        <taxon>Fungi</taxon>
        <taxon>Dikarya</taxon>
        <taxon>Basidiomycota</taxon>
        <taxon>Agaricomycotina</taxon>
        <taxon>Agaricomycetes</taxon>
        <taxon>Hymenochaetales</taxon>
        <taxon>Schizoporaceae</taxon>
        <taxon>Schizopora</taxon>
    </lineage>
</organism>
<keyword evidence="2" id="KW-0413">Isomerase</keyword>
<keyword evidence="3" id="KW-1185">Reference proteome</keyword>
<name>A0A0H2QYW9_9AGAM</name>
<dbReference type="STRING" id="27342.A0A0H2QYW9"/>
<dbReference type="OrthoDB" id="9972196at2759"/>
<dbReference type="SUPFAM" id="SSF51004">
    <property type="entry name" value="C-terminal (heme d1) domain of cytochrome cd1-nitrite reductase"/>
    <property type="match status" value="1"/>
</dbReference>